<organism evidence="3 4">
    <name type="scientific">Fonsecaea multimorphosa CBS 102226</name>
    <dbReference type="NCBI Taxonomy" id="1442371"/>
    <lineage>
        <taxon>Eukaryota</taxon>
        <taxon>Fungi</taxon>
        <taxon>Dikarya</taxon>
        <taxon>Ascomycota</taxon>
        <taxon>Pezizomycotina</taxon>
        <taxon>Eurotiomycetes</taxon>
        <taxon>Chaetothyriomycetidae</taxon>
        <taxon>Chaetothyriales</taxon>
        <taxon>Herpotrichiellaceae</taxon>
        <taxon>Fonsecaea</taxon>
    </lineage>
</organism>
<feature type="compositionally biased region" description="Polar residues" evidence="1">
    <location>
        <begin position="317"/>
        <end position="347"/>
    </location>
</feature>
<dbReference type="InterPro" id="IPR011763">
    <property type="entry name" value="COA_CT_C"/>
</dbReference>
<feature type="compositionally biased region" description="Polar residues" evidence="1">
    <location>
        <begin position="263"/>
        <end position="290"/>
    </location>
</feature>
<dbReference type="RefSeq" id="XP_016634439.1">
    <property type="nucleotide sequence ID" value="XM_016774512.1"/>
</dbReference>
<accession>A0A0D2ITM5</accession>
<gene>
    <name evidence="3" type="ORF">Z520_04002</name>
</gene>
<dbReference type="Gene3D" id="3.90.226.10">
    <property type="entry name" value="2-enoyl-CoA Hydratase, Chain A, domain 1"/>
    <property type="match status" value="2"/>
</dbReference>
<name>A0A0D2ITM5_9EURO</name>
<dbReference type="PANTHER" id="PTHR43842">
    <property type="entry name" value="PROPIONYL-COA CARBOXYLASE BETA CHAIN"/>
    <property type="match status" value="1"/>
</dbReference>
<feature type="compositionally biased region" description="Low complexity" evidence="1">
    <location>
        <begin position="181"/>
        <end position="199"/>
    </location>
</feature>
<feature type="compositionally biased region" description="Low complexity" evidence="1">
    <location>
        <begin position="120"/>
        <end position="131"/>
    </location>
</feature>
<feature type="compositionally biased region" description="Polar residues" evidence="1">
    <location>
        <begin position="17"/>
        <end position="35"/>
    </location>
</feature>
<dbReference type="PANTHER" id="PTHR43842:SF2">
    <property type="entry name" value="PROPIONYL-COA CARBOXYLASE BETA CHAIN, MITOCHONDRIAL"/>
    <property type="match status" value="1"/>
</dbReference>
<dbReference type="PROSITE" id="PS50989">
    <property type="entry name" value="COA_CT_CTER"/>
    <property type="match status" value="1"/>
</dbReference>
<dbReference type="InterPro" id="IPR051047">
    <property type="entry name" value="AccD/PCCB"/>
</dbReference>
<dbReference type="OrthoDB" id="439921at2759"/>
<feature type="compositionally biased region" description="Polar residues" evidence="1">
    <location>
        <begin position="212"/>
        <end position="241"/>
    </location>
</feature>
<feature type="compositionally biased region" description="Polar residues" evidence="1">
    <location>
        <begin position="76"/>
        <end position="99"/>
    </location>
</feature>
<evidence type="ECO:0000313" key="3">
    <source>
        <dbReference type="EMBL" id="KIY00317.1"/>
    </source>
</evidence>
<dbReference type="InterPro" id="IPR034733">
    <property type="entry name" value="AcCoA_carboxyl_beta"/>
</dbReference>
<feature type="compositionally biased region" description="Basic residues" evidence="1">
    <location>
        <begin position="348"/>
        <end position="357"/>
    </location>
</feature>
<dbReference type="GeneID" id="27709748"/>
<sequence>MGSKKSTPSRADDSEVGPSSRSSTSINDPVYAQSTSAPSRPASRPSVVGTGTETEARKDDPVYSQVDAAAGDNQAARGQSQSQVNDPVYGQTQIVTSASDPPAPGPGQGKVPPADDPVYSQSRRQAAGQSQINDPVYGQPQTAPSAPGSREMGPGQGKVSAADDPVYSQSRGVRGGVLSDPVYAQPVSASASPSAPGQGLRAGRVQTADDPVSSQSSIGTQNTTTVNDPVYGQPQSISSTPETPPAPVSGTGQASPSEDPVYSQPQASSTQNTTVNDPVYGQPQSISSTPENPPAPMSGTGQTPPSDDPVSSQPQSKASSTASSRLNQLSSQISPMQQEPQTTQPNTKRSRKSKRSSKSSDPSELPADYSDILTHLHTLRSIATTPDPSSRGYIRQKTSGKLWSRERISTLLDPSTWREIGSVTGTVSWEKDAQNPQTEHVGGFIPSNNPQGFGRITCPRTGIRRQIYLTSDDFAIRSGHADGSVGIKTLYGEKLALRLKVPVVKLVDGSSGGGSVSTIITNGYSYMPHVTLLSTVIKQLNMGIPNIGAVLGPAIGLGAARVVSTHFSVMAGDIGSLFNAGPKVVEGATFEEGLSFADLGGPNVHCTNGTIDNLAANEQECFDQIRTVLGYLPSCGQFQPPPVLDTCDDPVDREDLALRSIVPRKKSRMYNPYTIILSVVDKGSWFEIGALWGRTGITGLARLGGRPVGILSLNCEVNSGALDALGSQKLMKMLKFCDVFNLPIVQFVDVPGYAIGTVAERTATMKWGVELGKAYYSTTTPIFNVVTRRAYGVAGGIMLDSREPWMRIVWPSGNWGSLPLDGGIEVGHRHELKMIREKEGEEGWKRRYKELEDEYIRLMNPVRTANVFNVEEIVDPKDTRKICCRWTREMYGLPMQERLADRASGKLHAVFT</sequence>
<protein>
    <recommendedName>
        <fullName evidence="2">CoA carboxyltransferase C-terminal domain-containing protein</fullName>
    </recommendedName>
</protein>
<feature type="domain" description="CoA carboxyltransferase C-terminal" evidence="2">
    <location>
        <begin position="650"/>
        <end position="901"/>
    </location>
</feature>
<dbReference type="SUPFAM" id="SSF52096">
    <property type="entry name" value="ClpP/crotonase"/>
    <property type="match status" value="2"/>
</dbReference>
<feature type="region of interest" description="Disordered" evidence="1">
    <location>
        <begin position="1"/>
        <end position="367"/>
    </location>
</feature>
<dbReference type="GO" id="GO:0004658">
    <property type="term" value="F:propionyl-CoA carboxylase activity"/>
    <property type="evidence" value="ECO:0007669"/>
    <property type="project" value="TreeGrafter"/>
</dbReference>
<proteinExistence type="predicted"/>
<feature type="compositionally biased region" description="Low complexity" evidence="1">
    <location>
        <begin position="36"/>
        <end position="46"/>
    </location>
</feature>
<evidence type="ECO:0000313" key="4">
    <source>
        <dbReference type="Proteomes" id="UP000053411"/>
    </source>
</evidence>
<dbReference type="STRING" id="1442371.A0A0D2ITM5"/>
<reference evidence="3 4" key="1">
    <citation type="submission" date="2015-01" db="EMBL/GenBank/DDBJ databases">
        <title>The Genome Sequence of Fonsecaea multimorphosa CBS 102226.</title>
        <authorList>
            <consortium name="The Broad Institute Genomics Platform"/>
            <person name="Cuomo C."/>
            <person name="de Hoog S."/>
            <person name="Gorbushina A."/>
            <person name="Stielow B."/>
            <person name="Teixiera M."/>
            <person name="Abouelleil A."/>
            <person name="Chapman S.B."/>
            <person name="Priest M."/>
            <person name="Young S.K."/>
            <person name="Wortman J."/>
            <person name="Nusbaum C."/>
            <person name="Birren B."/>
        </authorList>
    </citation>
    <scope>NUCLEOTIDE SEQUENCE [LARGE SCALE GENOMIC DNA]</scope>
    <source>
        <strain evidence="3 4">CBS 102226</strain>
    </source>
</reference>
<evidence type="ECO:0000256" key="1">
    <source>
        <dbReference type="SAM" id="MobiDB-lite"/>
    </source>
</evidence>
<feature type="compositionally biased region" description="Low complexity" evidence="1">
    <location>
        <begin position="304"/>
        <end position="316"/>
    </location>
</feature>
<dbReference type="InterPro" id="IPR029045">
    <property type="entry name" value="ClpP/crotonase-like_dom_sf"/>
</dbReference>
<dbReference type="Pfam" id="PF01039">
    <property type="entry name" value="Carboxyl_trans"/>
    <property type="match status" value="1"/>
</dbReference>
<dbReference type="Proteomes" id="UP000053411">
    <property type="component" value="Unassembled WGS sequence"/>
</dbReference>
<keyword evidence="4" id="KW-1185">Reference proteome</keyword>
<dbReference type="EMBL" id="KN848067">
    <property type="protein sequence ID" value="KIY00317.1"/>
    <property type="molecule type" value="Genomic_DNA"/>
</dbReference>
<dbReference type="AlphaFoldDB" id="A0A0D2ITM5"/>
<dbReference type="VEuPathDB" id="FungiDB:Z520_04002"/>
<evidence type="ECO:0000259" key="2">
    <source>
        <dbReference type="PROSITE" id="PS50989"/>
    </source>
</evidence>